<feature type="region of interest" description="Disordered" evidence="3">
    <location>
        <begin position="183"/>
        <end position="210"/>
    </location>
</feature>
<evidence type="ECO:0000256" key="3">
    <source>
        <dbReference type="SAM" id="MobiDB-lite"/>
    </source>
</evidence>
<dbReference type="KEGG" id="msto:MSTO_47730"/>
<dbReference type="SUPFAM" id="SSF48498">
    <property type="entry name" value="Tetracyclin repressor-like, C-terminal domain"/>
    <property type="match status" value="1"/>
</dbReference>
<dbReference type="PANTHER" id="PTHR30055:SF223">
    <property type="entry name" value="HTH-TYPE TRANSCRIPTIONAL REGULATOR UIDR"/>
    <property type="match status" value="1"/>
</dbReference>
<evidence type="ECO:0000256" key="1">
    <source>
        <dbReference type="ARBA" id="ARBA00023125"/>
    </source>
</evidence>
<feature type="DNA-binding region" description="H-T-H motif" evidence="2">
    <location>
        <begin position="43"/>
        <end position="62"/>
    </location>
</feature>
<dbReference type="Pfam" id="PF00440">
    <property type="entry name" value="TetR_N"/>
    <property type="match status" value="1"/>
</dbReference>
<dbReference type="GO" id="GO:0000976">
    <property type="term" value="F:transcription cis-regulatory region binding"/>
    <property type="evidence" value="ECO:0007669"/>
    <property type="project" value="TreeGrafter"/>
</dbReference>
<evidence type="ECO:0000256" key="2">
    <source>
        <dbReference type="PROSITE-ProRule" id="PRU00335"/>
    </source>
</evidence>
<sequence>MYISVVATTRRGRPTHAESKKLQHKLRNAAVATFVKSGYDGTSMEAIAKAAGITRRTLYARYPDKRAVFLDVIPGALTRRTESVDTEEFEYGDLRAALVAVGRAGLARAVDPDVVRPKRIAMNESARFPEFAVSAHSMTWSARHRQVMELLRRHQDAGAIEVDDVELAAGHFIAAVEHSTRSAGRQWHLPQSRRGGAPLATRRRPVPARRPATRLRARWPGRAWCSCTAARMPPIAGISRLPN</sequence>
<dbReference type="SUPFAM" id="SSF46689">
    <property type="entry name" value="Homeodomain-like"/>
    <property type="match status" value="1"/>
</dbReference>
<dbReference type="InterPro" id="IPR001647">
    <property type="entry name" value="HTH_TetR"/>
</dbReference>
<dbReference type="PANTHER" id="PTHR30055">
    <property type="entry name" value="HTH-TYPE TRANSCRIPTIONAL REGULATOR RUTR"/>
    <property type="match status" value="1"/>
</dbReference>
<feature type="domain" description="HTH tetR-type" evidence="4">
    <location>
        <begin position="20"/>
        <end position="80"/>
    </location>
</feature>
<dbReference type="InterPro" id="IPR039536">
    <property type="entry name" value="TetR_C_Proteobacteria"/>
</dbReference>
<evidence type="ECO:0000259" key="4">
    <source>
        <dbReference type="PROSITE" id="PS50977"/>
    </source>
</evidence>
<gene>
    <name evidence="5" type="ORF">MSTO_47730</name>
</gene>
<feature type="compositionally biased region" description="Basic residues" evidence="3">
    <location>
        <begin position="201"/>
        <end position="210"/>
    </location>
</feature>
<dbReference type="InterPro" id="IPR009057">
    <property type="entry name" value="Homeodomain-like_sf"/>
</dbReference>
<dbReference type="AlphaFoldDB" id="A0A7I7QE17"/>
<reference evidence="5 6" key="1">
    <citation type="journal article" date="2019" name="Emerg. Microbes Infect.">
        <title>Comprehensive subspecies identification of 175 nontuberculous mycobacteria species based on 7547 genomic profiles.</title>
        <authorList>
            <person name="Matsumoto Y."/>
            <person name="Kinjo T."/>
            <person name="Motooka D."/>
            <person name="Nabeya D."/>
            <person name="Jung N."/>
            <person name="Uechi K."/>
            <person name="Horii T."/>
            <person name="Iida T."/>
            <person name="Fujita J."/>
            <person name="Nakamura S."/>
        </authorList>
    </citation>
    <scope>NUCLEOTIDE SEQUENCE [LARGE SCALE GENOMIC DNA]</scope>
    <source>
        <strain evidence="5 6">JCM 17783</strain>
    </source>
</reference>
<dbReference type="Proteomes" id="UP000467130">
    <property type="component" value="Chromosome"/>
</dbReference>
<dbReference type="PRINTS" id="PR00455">
    <property type="entry name" value="HTHTETR"/>
</dbReference>
<proteinExistence type="predicted"/>
<keyword evidence="1 2" id="KW-0238">DNA-binding</keyword>
<protein>
    <recommendedName>
        <fullName evidence="4">HTH tetR-type domain-containing protein</fullName>
    </recommendedName>
</protein>
<keyword evidence="6" id="KW-1185">Reference proteome</keyword>
<dbReference type="EMBL" id="AP022587">
    <property type="protein sequence ID" value="BBY24568.1"/>
    <property type="molecule type" value="Genomic_DNA"/>
</dbReference>
<dbReference type="Gene3D" id="1.10.357.10">
    <property type="entry name" value="Tetracycline Repressor, domain 2"/>
    <property type="match status" value="1"/>
</dbReference>
<name>A0A7I7QE17_9MYCO</name>
<organism evidence="5 6">
    <name type="scientific">Mycobacterium stomatepiae</name>
    <dbReference type="NCBI Taxonomy" id="470076"/>
    <lineage>
        <taxon>Bacteria</taxon>
        <taxon>Bacillati</taxon>
        <taxon>Actinomycetota</taxon>
        <taxon>Actinomycetes</taxon>
        <taxon>Mycobacteriales</taxon>
        <taxon>Mycobacteriaceae</taxon>
        <taxon>Mycobacterium</taxon>
        <taxon>Mycobacterium simiae complex</taxon>
    </lineage>
</organism>
<evidence type="ECO:0000313" key="6">
    <source>
        <dbReference type="Proteomes" id="UP000467130"/>
    </source>
</evidence>
<dbReference type="InterPro" id="IPR050109">
    <property type="entry name" value="HTH-type_TetR-like_transc_reg"/>
</dbReference>
<dbReference type="InterPro" id="IPR036271">
    <property type="entry name" value="Tet_transcr_reg_TetR-rel_C_sf"/>
</dbReference>
<dbReference type="PROSITE" id="PS50977">
    <property type="entry name" value="HTH_TETR_2"/>
    <property type="match status" value="1"/>
</dbReference>
<accession>A0A7I7QE17</accession>
<dbReference type="Pfam" id="PF14246">
    <property type="entry name" value="TetR_C_7"/>
    <property type="match status" value="1"/>
</dbReference>
<dbReference type="GO" id="GO:0003700">
    <property type="term" value="F:DNA-binding transcription factor activity"/>
    <property type="evidence" value="ECO:0007669"/>
    <property type="project" value="TreeGrafter"/>
</dbReference>
<evidence type="ECO:0000313" key="5">
    <source>
        <dbReference type="EMBL" id="BBY24568.1"/>
    </source>
</evidence>